<feature type="region of interest" description="Disordered" evidence="1">
    <location>
        <begin position="22"/>
        <end position="112"/>
    </location>
</feature>
<dbReference type="PANTHER" id="PTHR38386">
    <property type="entry name" value="OS05G0426900 PROTEIN"/>
    <property type="match status" value="1"/>
</dbReference>
<accession>A0A6J1ERE9</accession>
<dbReference type="Proteomes" id="UP000504609">
    <property type="component" value="Unplaced"/>
</dbReference>
<dbReference type="GeneID" id="111435863"/>
<keyword evidence="2" id="KW-1185">Reference proteome</keyword>
<reference evidence="3" key="1">
    <citation type="submission" date="2025-08" db="UniProtKB">
        <authorList>
            <consortium name="RefSeq"/>
        </authorList>
    </citation>
    <scope>IDENTIFICATION</scope>
    <source>
        <tissue evidence="3">Young leaves</tissue>
    </source>
</reference>
<proteinExistence type="predicted"/>
<dbReference type="PANTHER" id="PTHR38386:SF7">
    <property type="entry name" value="TOPOISOMERASE 1-ASSOCIATED FACTOR 1"/>
    <property type="match status" value="1"/>
</dbReference>
<feature type="compositionally biased region" description="Acidic residues" evidence="1">
    <location>
        <begin position="131"/>
        <end position="141"/>
    </location>
</feature>
<feature type="compositionally biased region" description="Low complexity" evidence="1">
    <location>
        <begin position="77"/>
        <end position="95"/>
    </location>
</feature>
<evidence type="ECO:0000256" key="1">
    <source>
        <dbReference type="SAM" id="MobiDB-lite"/>
    </source>
</evidence>
<evidence type="ECO:0000313" key="3">
    <source>
        <dbReference type="RefSeq" id="XP_022929198.1"/>
    </source>
</evidence>
<dbReference type="KEGG" id="cmos:111435863"/>
<organism evidence="2 3">
    <name type="scientific">Cucurbita moschata</name>
    <name type="common">Winter crookneck squash</name>
    <name type="synonym">Cucurbita pepo var. moschata</name>
    <dbReference type="NCBI Taxonomy" id="3662"/>
    <lineage>
        <taxon>Eukaryota</taxon>
        <taxon>Viridiplantae</taxon>
        <taxon>Streptophyta</taxon>
        <taxon>Embryophyta</taxon>
        <taxon>Tracheophyta</taxon>
        <taxon>Spermatophyta</taxon>
        <taxon>Magnoliopsida</taxon>
        <taxon>eudicotyledons</taxon>
        <taxon>Gunneridae</taxon>
        <taxon>Pentapetalae</taxon>
        <taxon>rosids</taxon>
        <taxon>fabids</taxon>
        <taxon>Cucurbitales</taxon>
        <taxon>Cucurbitaceae</taxon>
        <taxon>Cucurbiteae</taxon>
        <taxon>Cucurbita</taxon>
    </lineage>
</organism>
<feature type="compositionally biased region" description="Acidic residues" evidence="1">
    <location>
        <begin position="61"/>
        <end position="74"/>
    </location>
</feature>
<dbReference type="AlphaFoldDB" id="A0A6J1ERE9"/>
<evidence type="ECO:0000313" key="2">
    <source>
        <dbReference type="Proteomes" id="UP000504609"/>
    </source>
</evidence>
<sequence length="176" mass="19576">MADSYSKIKAACKFKSRSIDYSDLTSLPHSPRFNAAAAVSNPNSHDSNKNKTNRQHSRLPEEEEEEEEEEDEYGGEVSARAAALSRNNSVSSSVSGFHSAVKRALSMRRSSSVAERYCRIHDQFATLASPIDDDEMEDGDSKEERKTGGSVKKTKKKKKKNSAEKIVRACKRLFGI</sequence>
<feature type="region of interest" description="Disordered" evidence="1">
    <location>
        <begin position="127"/>
        <end position="164"/>
    </location>
</feature>
<gene>
    <name evidence="3" type="primary">LOC111435863</name>
</gene>
<protein>
    <submittedName>
        <fullName evidence="3">Uncharacterized protein LOC111435863</fullName>
    </submittedName>
</protein>
<dbReference type="RefSeq" id="XP_022929198.1">
    <property type="nucleotide sequence ID" value="XM_023073430.1"/>
</dbReference>
<name>A0A6J1ERE9_CUCMO</name>